<evidence type="ECO:0000313" key="1">
    <source>
        <dbReference type="EMBL" id="MCI23000.1"/>
    </source>
</evidence>
<dbReference type="EMBL" id="LXQA010133581">
    <property type="protein sequence ID" value="MCI23000.1"/>
    <property type="molecule type" value="Genomic_DNA"/>
</dbReference>
<comment type="caution">
    <text evidence="1">The sequence shown here is derived from an EMBL/GenBank/DDBJ whole genome shotgun (WGS) entry which is preliminary data.</text>
</comment>
<name>A0A392QGY5_9FABA</name>
<sequence length="51" mass="5783">KAEAKGILARNVEFSQLVVDYQRKLRESSESLNAAEEFSRKLSMEVGILLK</sequence>
<accession>A0A392QGY5</accession>
<protein>
    <submittedName>
        <fullName evidence="1">Nuclear-pore anchor-like protein</fullName>
    </submittedName>
</protein>
<feature type="non-terminal residue" evidence="1">
    <location>
        <position position="1"/>
    </location>
</feature>
<dbReference type="AlphaFoldDB" id="A0A392QGY5"/>
<evidence type="ECO:0000313" key="2">
    <source>
        <dbReference type="Proteomes" id="UP000265520"/>
    </source>
</evidence>
<keyword evidence="2" id="KW-1185">Reference proteome</keyword>
<reference evidence="1 2" key="1">
    <citation type="journal article" date="2018" name="Front. Plant Sci.">
        <title>Red Clover (Trifolium pratense) and Zigzag Clover (T. medium) - A Picture of Genomic Similarities and Differences.</title>
        <authorList>
            <person name="Dluhosova J."/>
            <person name="Istvanek J."/>
            <person name="Nedelnik J."/>
            <person name="Repkova J."/>
        </authorList>
    </citation>
    <scope>NUCLEOTIDE SEQUENCE [LARGE SCALE GENOMIC DNA]</scope>
    <source>
        <strain evidence="1">10/8</strain>
        <strain evidence="2">cv. 10/8</strain>
        <tissue evidence="1">Leaf</tissue>
    </source>
</reference>
<organism evidence="1 2">
    <name type="scientific">Trifolium medium</name>
    <dbReference type="NCBI Taxonomy" id="97028"/>
    <lineage>
        <taxon>Eukaryota</taxon>
        <taxon>Viridiplantae</taxon>
        <taxon>Streptophyta</taxon>
        <taxon>Embryophyta</taxon>
        <taxon>Tracheophyta</taxon>
        <taxon>Spermatophyta</taxon>
        <taxon>Magnoliopsida</taxon>
        <taxon>eudicotyledons</taxon>
        <taxon>Gunneridae</taxon>
        <taxon>Pentapetalae</taxon>
        <taxon>rosids</taxon>
        <taxon>fabids</taxon>
        <taxon>Fabales</taxon>
        <taxon>Fabaceae</taxon>
        <taxon>Papilionoideae</taxon>
        <taxon>50 kb inversion clade</taxon>
        <taxon>NPAAA clade</taxon>
        <taxon>Hologalegina</taxon>
        <taxon>IRL clade</taxon>
        <taxon>Trifolieae</taxon>
        <taxon>Trifolium</taxon>
    </lineage>
</organism>
<dbReference type="EMBL" id="LXQA010133426">
    <property type="protein sequence ID" value="MCI22977.1"/>
    <property type="molecule type" value="Genomic_DNA"/>
</dbReference>
<proteinExistence type="predicted"/>
<dbReference type="Proteomes" id="UP000265520">
    <property type="component" value="Unassembled WGS sequence"/>
</dbReference>